<name>A0A2Z4FLR6_9DELT</name>
<evidence type="ECO:0000313" key="2">
    <source>
        <dbReference type="Proteomes" id="UP000249799"/>
    </source>
</evidence>
<sequence length="525" mass="55386">MGCLSLGVGCSDDSDAGAKEGESCTVGKDCQQGLVCRDQVCVTPTTGSNNNSPDATTNNDGGGEGEVVTADDYYISYIRENKTASTKYLHVRSTADGTDYQLGDADHPCDRGCWLTEDMKYYAWAEIDPNAPQGLNLFAVEVENFELQGAGTQVATGVTSISAAGNGLTYNKGGTSYFLSLGAGGSEREIAMVGGGEDSLAGGWHVDPDADVAFAFTPTLDTLELKVGAFTSAALESVYTLNGVNYAGGAGSYYGSTMPTAVSPDGKLLAFVVNAPNDYQECETAADCSGPVKVCGANNFCSVIELTAHFLDLDNLATLGEECASDSDCGGVHQCYQPGGESVSECIPARVPVGLSDTPYQRAVPGDTPRSGCDLSADDPTYHYTKFDGPVSFDNSGNLYGVARRDCTSEGMVGDSDIIKINPRAKDFSVVWGNPDTGFDANLCWDEGNAMPDVTNCSPYILEALVSPDGNDIAFAATNPNVDREQFAQQNYDLWRVLRNGKDHDWIGDLTISESVENIAVHPAP</sequence>
<accession>A0A2Z4FLR6</accession>
<dbReference type="EMBL" id="CP030032">
    <property type="protein sequence ID" value="AWV89618.1"/>
    <property type="molecule type" value="Genomic_DNA"/>
</dbReference>
<evidence type="ECO:0000313" key="1">
    <source>
        <dbReference type="EMBL" id="AWV89618.1"/>
    </source>
</evidence>
<gene>
    <name evidence="1" type="ORF">DN745_09815</name>
</gene>
<proteinExistence type="predicted"/>
<dbReference type="Proteomes" id="UP000249799">
    <property type="component" value="Chromosome"/>
</dbReference>
<keyword evidence="2" id="KW-1185">Reference proteome</keyword>
<organism evidence="1 2">
    <name type="scientific">Bradymonas sediminis</name>
    <dbReference type="NCBI Taxonomy" id="1548548"/>
    <lineage>
        <taxon>Bacteria</taxon>
        <taxon>Deltaproteobacteria</taxon>
        <taxon>Bradymonadales</taxon>
        <taxon>Bradymonadaceae</taxon>
        <taxon>Bradymonas</taxon>
    </lineage>
</organism>
<protein>
    <submittedName>
        <fullName evidence="1">Uncharacterized protein</fullName>
    </submittedName>
</protein>
<dbReference type="AlphaFoldDB" id="A0A2Z4FLR6"/>
<dbReference type="OrthoDB" id="5479845at2"/>
<reference evidence="1 2" key="1">
    <citation type="submission" date="2018-06" db="EMBL/GenBank/DDBJ databases">
        <title>Lujinxingia sediminis gen. nov. sp. nov., a new facultative anaerobic member of the class Deltaproteobacteria, and proposal of Lujinxingaceae fam. nov.</title>
        <authorList>
            <person name="Guo L.-Y."/>
            <person name="Li C.-M."/>
            <person name="Wang S."/>
            <person name="Du Z.-J."/>
        </authorList>
    </citation>
    <scope>NUCLEOTIDE SEQUENCE [LARGE SCALE GENOMIC DNA]</scope>
    <source>
        <strain evidence="1 2">FA350</strain>
    </source>
</reference>
<dbReference type="KEGG" id="bsed:DN745_09815"/>